<reference evidence="1 2" key="1">
    <citation type="submission" date="2009-02" db="EMBL/GenBank/DDBJ databases">
        <title>Sequencing of the draft genome and assembly of Dethiobacter alkaliphilus AHT 1.</title>
        <authorList>
            <consortium name="US DOE Joint Genome Institute (JGI-PGF)"/>
            <person name="Lucas S."/>
            <person name="Copeland A."/>
            <person name="Lapidus A."/>
            <person name="Glavina del Rio T."/>
            <person name="Dalin E."/>
            <person name="Tice H."/>
            <person name="Bruce D."/>
            <person name="Goodwin L."/>
            <person name="Pitluck S."/>
            <person name="Larimer F."/>
            <person name="Land M.L."/>
            <person name="Hauser L."/>
            <person name="Muyzer G."/>
        </authorList>
    </citation>
    <scope>NUCLEOTIDE SEQUENCE [LARGE SCALE GENOMIC DNA]</scope>
    <source>
        <strain evidence="1 2">AHT 1</strain>
    </source>
</reference>
<name>C0GE74_DETAL</name>
<organism evidence="1 2">
    <name type="scientific">Dethiobacter alkaliphilus AHT 1</name>
    <dbReference type="NCBI Taxonomy" id="555088"/>
    <lineage>
        <taxon>Bacteria</taxon>
        <taxon>Bacillati</taxon>
        <taxon>Bacillota</taxon>
        <taxon>Dethiobacteria</taxon>
        <taxon>Dethiobacterales</taxon>
        <taxon>Dethiobacteraceae</taxon>
        <taxon>Dethiobacter</taxon>
    </lineage>
</organism>
<dbReference type="Proteomes" id="UP000006443">
    <property type="component" value="Unassembled WGS sequence"/>
</dbReference>
<keyword evidence="2" id="KW-1185">Reference proteome</keyword>
<protein>
    <submittedName>
        <fullName evidence="1">Uncharacterized protein</fullName>
    </submittedName>
</protein>
<dbReference type="eggNOG" id="ENOG502ZTGR">
    <property type="taxonomic scope" value="Bacteria"/>
</dbReference>
<gene>
    <name evidence="1" type="ORF">DealDRAFT_0783</name>
</gene>
<evidence type="ECO:0000313" key="1">
    <source>
        <dbReference type="EMBL" id="EEG78368.1"/>
    </source>
</evidence>
<dbReference type="OrthoDB" id="9912890at2"/>
<evidence type="ECO:0000313" key="2">
    <source>
        <dbReference type="Proteomes" id="UP000006443"/>
    </source>
</evidence>
<dbReference type="EMBL" id="ACJM01000003">
    <property type="protein sequence ID" value="EEG78368.1"/>
    <property type="molecule type" value="Genomic_DNA"/>
</dbReference>
<dbReference type="AlphaFoldDB" id="C0GE74"/>
<sequence length="147" mass="16592">MLKRNQYLDSSMKVSKEAVDSLKRCSEAGIDPEQLFATVTSKERKKAWAEKHGLTESRGATTLKKFLGKDPGRKYPPGADHKSIWNKDGKPYAYVMQPYSLGWTDLKALVDFCEQHGLDMSMDAQSSWDYPGRTMLIVLTKKAKITS</sequence>
<accession>C0GE74</accession>
<dbReference type="RefSeq" id="WP_008515069.1">
    <property type="nucleotide sequence ID" value="NZ_ACJM01000003.1"/>
</dbReference>
<proteinExistence type="predicted"/>
<comment type="caution">
    <text evidence="1">The sequence shown here is derived from an EMBL/GenBank/DDBJ whole genome shotgun (WGS) entry which is preliminary data.</text>
</comment>